<dbReference type="PROSITE" id="PS50217">
    <property type="entry name" value="BZIP"/>
    <property type="match status" value="1"/>
</dbReference>
<dbReference type="SUPFAM" id="SSF57959">
    <property type="entry name" value="Leucine zipper domain"/>
    <property type="match status" value="1"/>
</dbReference>
<dbReference type="EMBL" id="JACMSC010000014">
    <property type="protein sequence ID" value="KAG6489714.1"/>
    <property type="molecule type" value="Genomic_DNA"/>
</dbReference>
<evidence type="ECO:0000256" key="3">
    <source>
        <dbReference type="ARBA" id="ARBA00023015"/>
    </source>
</evidence>
<feature type="transmembrane region" description="Helical" evidence="9">
    <location>
        <begin position="47"/>
        <end position="68"/>
    </location>
</feature>
<dbReference type="InterPro" id="IPR004827">
    <property type="entry name" value="bZIP"/>
</dbReference>
<keyword evidence="6" id="KW-0539">Nucleus</keyword>
<dbReference type="FunFam" id="1.20.5.170:FF:000020">
    <property type="entry name" value="BZIP transcription factor"/>
    <property type="match status" value="1"/>
</dbReference>
<dbReference type="AlphaFoldDB" id="A0A8J5G1I2"/>
<dbReference type="Pfam" id="PF07777">
    <property type="entry name" value="MFMR"/>
    <property type="match status" value="1"/>
</dbReference>
<keyword evidence="9" id="KW-0812">Transmembrane</keyword>
<dbReference type="Pfam" id="PF16596">
    <property type="entry name" value="MFMR_assoc"/>
    <property type="match status" value="1"/>
</dbReference>
<name>A0A8J5G1I2_ZINOF</name>
<accession>A0A8J5G1I2</accession>
<dbReference type="InterPro" id="IPR046347">
    <property type="entry name" value="bZIP_sf"/>
</dbReference>
<keyword evidence="9" id="KW-1133">Transmembrane helix</keyword>
<evidence type="ECO:0000256" key="6">
    <source>
        <dbReference type="ARBA" id="ARBA00023242"/>
    </source>
</evidence>
<dbReference type="PANTHER" id="PTHR45967:SF2">
    <property type="entry name" value="BZIP TRANSCRIPTION FACTOR 68"/>
    <property type="match status" value="1"/>
</dbReference>
<dbReference type="PANTHER" id="PTHR45967">
    <property type="entry name" value="G-BOX-BINDING FACTOR 3-RELATED"/>
    <property type="match status" value="1"/>
</dbReference>
<dbReference type="CDD" id="cd14702">
    <property type="entry name" value="bZIP_plant_GBF1"/>
    <property type="match status" value="1"/>
</dbReference>
<sequence length="486" mass="52206">MGGSETDSKVPKTSASQAYSPIPPPGFFHSPVVSSPQAHPYIWGPQVFLFFSFFGSFNSAVIPLVFYFNLNNLARAFHVCSAIAAYDVPISVLHLMPPYGTPPPPYVMYPHGIYAHPTIPPGSQPFSPYGLPSLNGNAEVCGNMPPSAEGDAKSSEEKEKKPIRRLKGSLGSLNMITGQNNTDMDKLSGGANGVLSHGESGSVDSSEGSDANSQDSEPKTGGTQKPLDETTRNGTTSIDTTPSHTTSYPTMPLMPLLATGVPGAVPGPTTNLNIGMDYWVAPVSSAIAPTGKISATAVTGSTIPGTLVGVSGKVPSELWLQKPILIVVSSIKDERELKRQRRKQSNRESARRSRLRKQAEYGELAQHVDVLKEENTTLRAELDNVKKEYDELLTQNASLKERMQGKARGLSSVINNIQIDLDSDPQSVKSDSSPTHSGVDNLMRVTYFIHCIIHVINTECGFASIDLLAVKAEHKQAGSSFKTKAM</sequence>
<keyword evidence="3" id="KW-0805">Transcription regulation</keyword>
<feature type="compositionally biased region" description="Low complexity" evidence="8">
    <location>
        <begin position="196"/>
        <end position="210"/>
    </location>
</feature>
<comment type="caution">
    <text evidence="11">The sequence shown here is derived from an EMBL/GenBank/DDBJ whole genome shotgun (WGS) entry which is preliminary data.</text>
</comment>
<dbReference type="PROSITE" id="PS00036">
    <property type="entry name" value="BZIP_BASIC"/>
    <property type="match status" value="1"/>
</dbReference>
<keyword evidence="9" id="KW-0472">Membrane</keyword>
<feature type="compositionally biased region" description="Low complexity" evidence="8">
    <location>
        <begin position="235"/>
        <end position="247"/>
    </location>
</feature>
<dbReference type="InterPro" id="IPR044827">
    <property type="entry name" value="GBF-like"/>
</dbReference>
<feature type="coiled-coil region" evidence="7">
    <location>
        <begin position="368"/>
        <end position="402"/>
    </location>
</feature>
<dbReference type="InterPro" id="IPR012900">
    <property type="entry name" value="MFMR"/>
</dbReference>
<evidence type="ECO:0000256" key="1">
    <source>
        <dbReference type="ARBA" id="ARBA00004123"/>
    </source>
</evidence>
<dbReference type="Proteomes" id="UP000734854">
    <property type="component" value="Unassembled WGS sequence"/>
</dbReference>
<evidence type="ECO:0000313" key="11">
    <source>
        <dbReference type="EMBL" id="KAG6489714.1"/>
    </source>
</evidence>
<keyword evidence="12" id="KW-1185">Reference proteome</keyword>
<reference evidence="11 12" key="1">
    <citation type="submission" date="2020-08" db="EMBL/GenBank/DDBJ databases">
        <title>Plant Genome Project.</title>
        <authorList>
            <person name="Zhang R.-G."/>
        </authorList>
    </citation>
    <scope>NUCLEOTIDE SEQUENCE [LARGE SCALE GENOMIC DNA]</scope>
    <source>
        <tissue evidence="11">Rhizome</tissue>
    </source>
</reference>
<evidence type="ECO:0000256" key="8">
    <source>
        <dbReference type="SAM" id="MobiDB-lite"/>
    </source>
</evidence>
<keyword evidence="7" id="KW-0175">Coiled coil</keyword>
<evidence type="ECO:0000256" key="2">
    <source>
        <dbReference type="ARBA" id="ARBA00007163"/>
    </source>
</evidence>
<feature type="region of interest" description="Disordered" evidence="8">
    <location>
        <begin position="338"/>
        <end position="358"/>
    </location>
</feature>
<keyword evidence="5" id="KW-0804">Transcription</keyword>
<dbReference type="InterPro" id="IPR045314">
    <property type="entry name" value="bZIP_plant_GBF1"/>
</dbReference>
<feature type="region of interest" description="Disordered" evidence="8">
    <location>
        <begin position="137"/>
        <end position="251"/>
    </location>
</feature>
<evidence type="ECO:0000256" key="4">
    <source>
        <dbReference type="ARBA" id="ARBA00023125"/>
    </source>
</evidence>
<dbReference type="GO" id="GO:0005634">
    <property type="term" value="C:nucleus"/>
    <property type="evidence" value="ECO:0007669"/>
    <property type="project" value="UniProtKB-SubCell"/>
</dbReference>
<feature type="domain" description="BZIP" evidence="10">
    <location>
        <begin position="336"/>
        <end position="399"/>
    </location>
</feature>
<evidence type="ECO:0000256" key="9">
    <source>
        <dbReference type="SAM" id="Phobius"/>
    </source>
</evidence>
<evidence type="ECO:0000256" key="7">
    <source>
        <dbReference type="SAM" id="Coils"/>
    </source>
</evidence>
<dbReference type="GO" id="GO:0003700">
    <property type="term" value="F:DNA-binding transcription factor activity"/>
    <property type="evidence" value="ECO:0007669"/>
    <property type="project" value="InterPro"/>
</dbReference>
<comment type="subcellular location">
    <subcellularLocation>
        <location evidence="1">Nucleus</location>
    </subcellularLocation>
</comment>
<organism evidence="11 12">
    <name type="scientific">Zingiber officinale</name>
    <name type="common">Ginger</name>
    <name type="synonym">Amomum zingiber</name>
    <dbReference type="NCBI Taxonomy" id="94328"/>
    <lineage>
        <taxon>Eukaryota</taxon>
        <taxon>Viridiplantae</taxon>
        <taxon>Streptophyta</taxon>
        <taxon>Embryophyta</taxon>
        <taxon>Tracheophyta</taxon>
        <taxon>Spermatophyta</taxon>
        <taxon>Magnoliopsida</taxon>
        <taxon>Liliopsida</taxon>
        <taxon>Zingiberales</taxon>
        <taxon>Zingiberaceae</taxon>
        <taxon>Zingiber</taxon>
    </lineage>
</organism>
<feature type="compositionally biased region" description="Polar residues" evidence="8">
    <location>
        <begin position="171"/>
        <end position="182"/>
    </location>
</feature>
<evidence type="ECO:0000259" key="10">
    <source>
        <dbReference type="PROSITE" id="PS50217"/>
    </source>
</evidence>
<evidence type="ECO:0000313" key="12">
    <source>
        <dbReference type="Proteomes" id="UP000734854"/>
    </source>
</evidence>
<gene>
    <name evidence="11" type="ORF">ZIOFF_050990</name>
</gene>
<evidence type="ECO:0000256" key="5">
    <source>
        <dbReference type="ARBA" id="ARBA00023163"/>
    </source>
</evidence>
<dbReference type="GO" id="GO:0000976">
    <property type="term" value="F:transcription cis-regulatory region binding"/>
    <property type="evidence" value="ECO:0007669"/>
    <property type="project" value="UniProtKB-ARBA"/>
</dbReference>
<comment type="similarity">
    <text evidence="2">Belongs to the bZIP family.</text>
</comment>
<dbReference type="SMART" id="SM00338">
    <property type="entry name" value="BRLZ"/>
    <property type="match status" value="1"/>
</dbReference>
<feature type="compositionally biased region" description="Basic and acidic residues" evidence="8">
    <location>
        <begin position="150"/>
        <end position="160"/>
    </location>
</feature>
<protein>
    <recommendedName>
        <fullName evidence="10">BZIP domain-containing protein</fullName>
    </recommendedName>
</protein>
<keyword evidence="4" id="KW-0238">DNA-binding</keyword>
<proteinExistence type="inferred from homology"/>
<dbReference type="Gene3D" id="1.20.5.170">
    <property type="match status" value="1"/>
</dbReference>
<dbReference type="Pfam" id="PF00170">
    <property type="entry name" value="bZIP_1"/>
    <property type="match status" value="1"/>
</dbReference>